<protein>
    <recommendedName>
        <fullName evidence="4">Secreted protein</fullName>
    </recommendedName>
</protein>
<evidence type="ECO:0000313" key="3">
    <source>
        <dbReference type="Proteomes" id="UP001363622"/>
    </source>
</evidence>
<accession>A0ABR1K805</accession>
<feature type="chain" id="PRO_5047482327" description="Secreted protein" evidence="1">
    <location>
        <begin position="22"/>
        <end position="76"/>
    </location>
</feature>
<organism evidence="2 3">
    <name type="scientific">Phyllosticta citriasiana</name>
    <dbReference type="NCBI Taxonomy" id="595635"/>
    <lineage>
        <taxon>Eukaryota</taxon>
        <taxon>Fungi</taxon>
        <taxon>Dikarya</taxon>
        <taxon>Ascomycota</taxon>
        <taxon>Pezizomycotina</taxon>
        <taxon>Dothideomycetes</taxon>
        <taxon>Dothideomycetes incertae sedis</taxon>
        <taxon>Botryosphaeriales</taxon>
        <taxon>Phyllostictaceae</taxon>
        <taxon>Phyllosticta</taxon>
    </lineage>
</organism>
<proteinExistence type="predicted"/>
<reference evidence="2 3" key="1">
    <citation type="submission" date="2024-04" db="EMBL/GenBank/DDBJ databases">
        <title>Phyllosticta paracitricarpa is synonymous to the EU quarantine fungus P. citricarpa based on phylogenomic analyses.</title>
        <authorList>
            <consortium name="Lawrence Berkeley National Laboratory"/>
            <person name="Van Ingen-Buijs V.A."/>
            <person name="Van Westerhoven A.C."/>
            <person name="Haridas S."/>
            <person name="Skiadas P."/>
            <person name="Martin F."/>
            <person name="Groenewald J.Z."/>
            <person name="Crous P.W."/>
            <person name="Seidl M.F."/>
        </authorList>
    </citation>
    <scope>NUCLEOTIDE SEQUENCE [LARGE SCALE GENOMIC DNA]</scope>
    <source>
        <strain evidence="2 3">CBS 123371</strain>
    </source>
</reference>
<feature type="signal peptide" evidence="1">
    <location>
        <begin position="1"/>
        <end position="21"/>
    </location>
</feature>
<keyword evidence="3" id="KW-1185">Reference proteome</keyword>
<keyword evidence="1" id="KW-0732">Signal</keyword>
<evidence type="ECO:0000256" key="1">
    <source>
        <dbReference type="SAM" id="SignalP"/>
    </source>
</evidence>
<dbReference type="Proteomes" id="UP001363622">
    <property type="component" value="Unassembled WGS sequence"/>
</dbReference>
<dbReference type="EMBL" id="JBBPHU010000018">
    <property type="protein sequence ID" value="KAK7509371.1"/>
    <property type="molecule type" value="Genomic_DNA"/>
</dbReference>
<sequence>MHLIFLSPLLACLLPIHPSSKRLPHQIGCHGSDNRMALRPAQTTSFHPSIHPSSFHCLPACLRQAMQCKTTLTPLT</sequence>
<evidence type="ECO:0000313" key="2">
    <source>
        <dbReference type="EMBL" id="KAK7509371.1"/>
    </source>
</evidence>
<gene>
    <name evidence="2" type="ORF">IWZ03DRAFT_91443</name>
</gene>
<name>A0ABR1K805_9PEZI</name>
<comment type="caution">
    <text evidence="2">The sequence shown here is derived from an EMBL/GenBank/DDBJ whole genome shotgun (WGS) entry which is preliminary data.</text>
</comment>
<evidence type="ECO:0008006" key="4">
    <source>
        <dbReference type="Google" id="ProtNLM"/>
    </source>
</evidence>